<sequence length="375" mass="41404">MNRKMLLLMLAVMLLTAACSGNVKDKSNTGSEAAAPGESTQTNATDAAPTASPTPEPVKYAEEFNKGQILVYPNYLEVELLSTETTTRVDPPNPSSLYTYYEVKEPDKIYYHSVFRVKNLGGSVIAADETINVKITYDGKYDYNGFGTIEEDGGGDFSYTNITGIDPLTDGIIHYINEMPLEAKDSGKEIKLTLQIKDKQLTWNGGTSESETVIIADETPLSSKEEWKEYPQLEKDTALAKEDFAELTLTGASFDKKVAPPKASGFYTYYEVKSNNKVYAHVSIAFKNLMTIGKSANEALSVKLIYDNKYEYSGFSFVEDDGGKDFTYSNITTIDPLTSKNLHYLVEVPSEVQDGSGEVAIIVNVNGENYKHQLK</sequence>
<protein>
    <recommendedName>
        <fullName evidence="5">DUF4352 domain-containing protein</fullName>
    </recommendedName>
</protein>
<evidence type="ECO:0008006" key="5">
    <source>
        <dbReference type="Google" id="ProtNLM"/>
    </source>
</evidence>
<proteinExistence type="predicted"/>
<gene>
    <name evidence="3" type="ORF">A7K91_14920</name>
</gene>
<feature type="compositionally biased region" description="Low complexity" evidence="1">
    <location>
        <begin position="42"/>
        <end position="53"/>
    </location>
</feature>
<evidence type="ECO:0000313" key="3">
    <source>
        <dbReference type="EMBL" id="OBR68922.1"/>
    </source>
</evidence>
<feature type="region of interest" description="Disordered" evidence="1">
    <location>
        <begin position="25"/>
        <end position="56"/>
    </location>
</feature>
<name>A0A1A5YTG9_9BACL</name>
<dbReference type="Proteomes" id="UP000092024">
    <property type="component" value="Unassembled WGS sequence"/>
</dbReference>
<feature type="chain" id="PRO_5038726400" description="DUF4352 domain-containing protein" evidence="2">
    <location>
        <begin position="22"/>
        <end position="375"/>
    </location>
</feature>
<dbReference type="EMBL" id="LYPA01000023">
    <property type="protein sequence ID" value="OBR68922.1"/>
    <property type="molecule type" value="Genomic_DNA"/>
</dbReference>
<evidence type="ECO:0000256" key="1">
    <source>
        <dbReference type="SAM" id="MobiDB-lite"/>
    </source>
</evidence>
<dbReference type="AlphaFoldDB" id="A0A1A5YTG9"/>
<accession>A0A1A5YTG9</accession>
<keyword evidence="2" id="KW-0732">Signal</keyword>
<comment type="caution">
    <text evidence="3">The sequence shown here is derived from an EMBL/GenBank/DDBJ whole genome shotgun (WGS) entry which is preliminary data.</text>
</comment>
<keyword evidence="4" id="KW-1185">Reference proteome</keyword>
<dbReference type="STRING" id="1844972.A7K91_14920"/>
<organism evidence="3 4">
    <name type="scientific">Paenibacillus oryzae</name>
    <dbReference type="NCBI Taxonomy" id="1844972"/>
    <lineage>
        <taxon>Bacteria</taxon>
        <taxon>Bacillati</taxon>
        <taxon>Bacillota</taxon>
        <taxon>Bacilli</taxon>
        <taxon>Bacillales</taxon>
        <taxon>Paenibacillaceae</taxon>
        <taxon>Paenibacillus</taxon>
    </lineage>
</organism>
<evidence type="ECO:0000256" key="2">
    <source>
        <dbReference type="SAM" id="SignalP"/>
    </source>
</evidence>
<feature type="signal peptide" evidence="2">
    <location>
        <begin position="1"/>
        <end position="21"/>
    </location>
</feature>
<reference evidence="3 4" key="1">
    <citation type="submission" date="2016-05" db="EMBL/GenBank/DDBJ databases">
        <title>Paenibacillus oryzae. sp. nov., isolated from the rice root.</title>
        <authorList>
            <person name="Zhang J."/>
            <person name="Zhang X."/>
        </authorList>
    </citation>
    <scope>NUCLEOTIDE SEQUENCE [LARGE SCALE GENOMIC DNA]</scope>
    <source>
        <strain evidence="3 4">1DrF-4</strain>
    </source>
</reference>
<dbReference type="PROSITE" id="PS51257">
    <property type="entry name" value="PROKAR_LIPOPROTEIN"/>
    <property type="match status" value="1"/>
</dbReference>
<evidence type="ECO:0000313" key="4">
    <source>
        <dbReference type="Proteomes" id="UP000092024"/>
    </source>
</evidence>